<sequence length="605" mass="65488">MEGPPPFENCELVEERSSVFSIEDDGEPPDISLPDADFDRVNKPMPTTKRRVETFQEVTEATTSIPEYTTDFEMTRPECKNSSLPHTKKATECNGHVDTPSLSGISETINEDSGINDTLSSTQESTEIITAISQTSLVVEENNAEIVQEDDDAFGDFADFAEASSSTSQQLPFEETTQPSGDSIFVHRDLEKASGDVDDNQWAAFGETASVSVNRFSAEDEWGDFGAAAEQPATVKSPRLTSRASINDDDWDEADFVSAPVMNRPSEVPLETQINLPIIVDEKLSLSVFEDLLLEEDEEQIQLDEDVHVFSLRENLDKDAPEALVSELVSRCTEIWLALRIVENAISLRHQFPASILEAAFHKALHVDKKILRNRGNGVSQLLTSSVLIPTPINEQNRGGRPVTLSALSSTVSTAHATNPSWQLPNENLSALSTAKSDVSMATTQSPTISSVDSLAVPPADFNWADSGLTNPLKAKGSTPSTTLLDIDFFAANGPVTNISSATTLEKDLDELGLSSVGSSSKNDHSPKPTTQQSGGVLSSLLGGNLGGTSSSSFSNHRPPLAISELSLDARALHDQLPDIDFLRSRIIMFPIGGLNPKYNNSPKK</sequence>
<proteinExistence type="predicted"/>
<reference evidence="3" key="1">
    <citation type="submission" date="2024-02" db="UniProtKB">
        <authorList>
            <consortium name="WormBaseParasite"/>
        </authorList>
    </citation>
    <scope>IDENTIFICATION</scope>
</reference>
<dbReference type="GO" id="GO:0030276">
    <property type="term" value="F:clathrin binding"/>
    <property type="evidence" value="ECO:0007669"/>
    <property type="project" value="InterPro"/>
</dbReference>
<dbReference type="AlphaFoldDB" id="A0AAF3J5C2"/>
<feature type="compositionally biased region" description="Polar residues" evidence="1">
    <location>
        <begin position="100"/>
        <end position="114"/>
    </location>
</feature>
<protein>
    <submittedName>
        <fullName evidence="3">Aftiphilin</fullName>
    </submittedName>
</protein>
<dbReference type="Proteomes" id="UP000887575">
    <property type="component" value="Unassembled WGS sequence"/>
</dbReference>
<evidence type="ECO:0000313" key="3">
    <source>
        <dbReference type="WBParaSite" id="MBELARI_LOCUS17180"/>
    </source>
</evidence>
<dbReference type="GO" id="GO:0030121">
    <property type="term" value="C:AP-1 adaptor complex"/>
    <property type="evidence" value="ECO:0007669"/>
    <property type="project" value="TreeGrafter"/>
</dbReference>
<dbReference type="InterPro" id="IPR046359">
    <property type="entry name" value="Aftin-like"/>
</dbReference>
<dbReference type="PANTHER" id="PTHR16156:SF10">
    <property type="entry name" value="AFTIPHILIN-RELATED"/>
    <property type="match status" value="1"/>
</dbReference>
<dbReference type="WBParaSite" id="MBELARI_LOCUS17180">
    <property type="protein sequence ID" value="MBELARI_LOCUS17180"/>
    <property type="gene ID" value="MBELARI_LOCUS17180"/>
</dbReference>
<dbReference type="GO" id="GO:0032588">
    <property type="term" value="C:trans-Golgi network membrane"/>
    <property type="evidence" value="ECO:0007669"/>
    <property type="project" value="InterPro"/>
</dbReference>
<evidence type="ECO:0000313" key="2">
    <source>
        <dbReference type="Proteomes" id="UP000887575"/>
    </source>
</evidence>
<feature type="region of interest" description="Disordered" evidence="1">
    <location>
        <begin position="76"/>
        <end position="114"/>
    </location>
</feature>
<accession>A0AAF3J5C2</accession>
<organism evidence="2 3">
    <name type="scientific">Mesorhabditis belari</name>
    <dbReference type="NCBI Taxonomy" id="2138241"/>
    <lineage>
        <taxon>Eukaryota</taxon>
        <taxon>Metazoa</taxon>
        <taxon>Ecdysozoa</taxon>
        <taxon>Nematoda</taxon>
        <taxon>Chromadorea</taxon>
        <taxon>Rhabditida</taxon>
        <taxon>Rhabditina</taxon>
        <taxon>Rhabditomorpha</taxon>
        <taxon>Rhabditoidea</taxon>
        <taxon>Rhabditidae</taxon>
        <taxon>Mesorhabditinae</taxon>
        <taxon>Mesorhabditis</taxon>
    </lineage>
</organism>
<name>A0AAF3J5C2_9BILA</name>
<evidence type="ECO:0000256" key="1">
    <source>
        <dbReference type="SAM" id="MobiDB-lite"/>
    </source>
</evidence>
<feature type="region of interest" description="Disordered" evidence="1">
    <location>
        <begin position="514"/>
        <end position="542"/>
    </location>
</feature>
<keyword evidence="2" id="KW-1185">Reference proteome</keyword>
<feature type="region of interest" description="Disordered" evidence="1">
    <location>
        <begin position="22"/>
        <end position="49"/>
    </location>
</feature>
<dbReference type="PANTHER" id="PTHR16156">
    <property type="entry name" value="AFTIPHILIN A-RELATED"/>
    <property type="match status" value="1"/>
</dbReference>